<organism evidence="1 2">
    <name type="scientific">Heliocybe sulcata</name>
    <dbReference type="NCBI Taxonomy" id="5364"/>
    <lineage>
        <taxon>Eukaryota</taxon>
        <taxon>Fungi</taxon>
        <taxon>Dikarya</taxon>
        <taxon>Basidiomycota</taxon>
        <taxon>Agaricomycotina</taxon>
        <taxon>Agaricomycetes</taxon>
        <taxon>Gloeophyllales</taxon>
        <taxon>Gloeophyllaceae</taxon>
        <taxon>Heliocybe</taxon>
    </lineage>
</organism>
<dbReference type="AlphaFoldDB" id="A0A5C3MVN9"/>
<dbReference type="InterPro" id="IPR002347">
    <property type="entry name" value="SDR_fam"/>
</dbReference>
<dbReference type="InterPro" id="IPR052184">
    <property type="entry name" value="SDR_enzymes"/>
</dbReference>
<dbReference type="PANTHER" id="PTHR45458:SF1">
    <property type="entry name" value="SHORT CHAIN DEHYDROGENASE"/>
    <property type="match status" value="1"/>
</dbReference>
<dbReference type="PRINTS" id="PR00081">
    <property type="entry name" value="GDHRDH"/>
</dbReference>
<name>A0A5C3MVN9_9AGAM</name>
<proteinExistence type="predicted"/>
<dbReference type="GO" id="GO:0016616">
    <property type="term" value="F:oxidoreductase activity, acting on the CH-OH group of donors, NAD or NADP as acceptor"/>
    <property type="evidence" value="ECO:0007669"/>
    <property type="project" value="TreeGrafter"/>
</dbReference>
<dbReference type="EMBL" id="ML213517">
    <property type="protein sequence ID" value="TFK48912.1"/>
    <property type="molecule type" value="Genomic_DNA"/>
</dbReference>
<dbReference type="Proteomes" id="UP000305948">
    <property type="component" value="Unassembled WGS sequence"/>
</dbReference>
<dbReference type="Pfam" id="PF00106">
    <property type="entry name" value="adh_short"/>
    <property type="match status" value="1"/>
</dbReference>
<accession>A0A5C3MVN9</accession>
<dbReference type="Gene3D" id="3.40.50.720">
    <property type="entry name" value="NAD(P)-binding Rossmann-like Domain"/>
    <property type="match status" value="1"/>
</dbReference>
<dbReference type="CDD" id="cd05325">
    <property type="entry name" value="carb_red_sniffer_like_SDR_c"/>
    <property type="match status" value="1"/>
</dbReference>
<gene>
    <name evidence="1" type="ORF">OE88DRAFT_1737137</name>
</gene>
<sequence length="238" mass="25631">MPASEQSVWFVTAASRGIGFALVKHLSASSSNVVIAACRNPEGSPKLQQVEKSAKAELLIVTLDTSDEEAIKAVPETIKNFLKDRPIDYLVNMAAITEGDDKAFSFSPSGFMQSMQVNVLGPALLAQALLPYLEKSKKRVIVNVTSGLASIGLNFGDKNATYSISKTALNMLTYKQATQRPDLIAFVVDPGWVKTDMGGPGAHIDATECINNLLSWIPDAGPERSGKFFNNQGEAIPW</sequence>
<protein>
    <submittedName>
        <fullName evidence="1">Sniffer</fullName>
    </submittedName>
</protein>
<dbReference type="SUPFAM" id="SSF51735">
    <property type="entry name" value="NAD(P)-binding Rossmann-fold domains"/>
    <property type="match status" value="1"/>
</dbReference>
<reference evidence="1 2" key="1">
    <citation type="journal article" date="2019" name="Nat. Ecol. Evol.">
        <title>Megaphylogeny resolves global patterns of mushroom evolution.</title>
        <authorList>
            <person name="Varga T."/>
            <person name="Krizsan K."/>
            <person name="Foldi C."/>
            <person name="Dima B."/>
            <person name="Sanchez-Garcia M."/>
            <person name="Sanchez-Ramirez S."/>
            <person name="Szollosi G.J."/>
            <person name="Szarkandi J.G."/>
            <person name="Papp V."/>
            <person name="Albert L."/>
            <person name="Andreopoulos W."/>
            <person name="Angelini C."/>
            <person name="Antonin V."/>
            <person name="Barry K.W."/>
            <person name="Bougher N.L."/>
            <person name="Buchanan P."/>
            <person name="Buyck B."/>
            <person name="Bense V."/>
            <person name="Catcheside P."/>
            <person name="Chovatia M."/>
            <person name="Cooper J."/>
            <person name="Damon W."/>
            <person name="Desjardin D."/>
            <person name="Finy P."/>
            <person name="Geml J."/>
            <person name="Haridas S."/>
            <person name="Hughes K."/>
            <person name="Justo A."/>
            <person name="Karasinski D."/>
            <person name="Kautmanova I."/>
            <person name="Kiss B."/>
            <person name="Kocsube S."/>
            <person name="Kotiranta H."/>
            <person name="LaButti K.M."/>
            <person name="Lechner B.E."/>
            <person name="Liimatainen K."/>
            <person name="Lipzen A."/>
            <person name="Lukacs Z."/>
            <person name="Mihaltcheva S."/>
            <person name="Morgado L.N."/>
            <person name="Niskanen T."/>
            <person name="Noordeloos M.E."/>
            <person name="Ohm R.A."/>
            <person name="Ortiz-Santana B."/>
            <person name="Ovrebo C."/>
            <person name="Racz N."/>
            <person name="Riley R."/>
            <person name="Savchenko A."/>
            <person name="Shiryaev A."/>
            <person name="Soop K."/>
            <person name="Spirin V."/>
            <person name="Szebenyi C."/>
            <person name="Tomsovsky M."/>
            <person name="Tulloss R.E."/>
            <person name="Uehling J."/>
            <person name="Grigoriev I.V."/>
            <person name="Vagvolgyi C."/>
            <person name="Papp T."/>
            <person name="Martin F.M."/>
            <person name="Miettinen O."/>
            <person name="Hibbett D.S."/>
            <person name="Nagy L.G."/>
        </authorList>
    </citation>
    <scope>NUCLEOTIDE SEQUENCE [LARGE SCALE GENOMIC DNA]</scope>
    <source>
        <strain evidence="1 2">OMC1185</strain>
    </source>
</reference>
<evidence type="ECO:0000313" key="2">
    <source>
        <dbReference type="Proteomes" id="UP000305948"/>
    </source>
</evidence>
<dbReference type="InterPro" id="IPR036291">
    <property type="entry name" value="NAD(P)-bd_dom_sf"/>
</dbReference>
<dbReference type="OrthoDB" id="9876299at2759"/>
<evidence type="ECO:0000313" key="1">
    <source>
        <dbReference type="EMBL" id="TFK48912.1"/>
    </source>
</evidence>
<keyword evidence="2" id="KW-1185">Reference proteome</keyword>
<dbReference type="PANTHER" id="PTHR45458">
    <property type="entry name" value="SHORT-CHAIN DEHYDROGENASE/REDUCTASE SDR"/>
    <property type="match status" value="1"/>
</dbReference>